<dbReference type="EMBL" id="MCFH01000024">
    <property type="protein sequence ID" value="ORX49225.1"/>
    <property type="molecule type" value="Genomic_DNA"/>
</dbReference>
<dbReference type="AlphaFoldDB" id="A0A1Y1V7G1"/>
<evidence type="ECO:0000256" key="3">
    <source>
        <dbReference type="PROSITE-ProRule" id="PRU10141"/>
    </source>
</evidence>
<dbReference type="SMART" id="SM00220">
    <property type="entry name" value="S_TKc"/>
    <property type="match status" value="1"/>
</dbReference>
<dbReference type="GO" id="GO:0035556">
    <property type="term" value="P:intracellular signal transduction"/>
    <property type="evidence" value="ECO:0007669"/>
    <property type="project" value="TreeGrafter"/>
</dbReference>
<evidence type="ECO:0000256" key="1">
    <source>
        <dbReference type="ARBA" id="ARBA00022741"/>
    </source>
</evidence>
<dbReference type="InterPro" id="IPR000719">
    <property type="entry name" value="Prot_kinase_dom"/>
</dbReference>
<dbReference type="SUPFAM" id="SSF56112">
    <property type="entry name" value="Protein kinase-like (PK-like)"/>
    <property type="match status" value="1"/>
</dbReference>
<keyword evidence="6" id="KW-0418">Kinase</keyword>
<accession>A0A1Y1V7G1</accession>
<evidence type="ECO:0000259" key="5">
    <source>
        <dbReference type="PROSITE" id="PS50011"/>
    </source>
</evidence>
<dbReference type="Proteomes" id="UP000193719">
    <property type="component" value="Unassembled WGS sequence"/>
</dbReference>
<dbReference type="STRING" id="1754191.A0A1Y1V7G1"/>
<dbReference type="Pfam" id="PF00069">
    <property type="entry name" value="Pkinase"/>
    <property type="match status" value="1"/>
</dbReference>
<dbReference type="Gene3D" id="1.10.510.10">
    <property type="entry name" value="Transferase(Phosphotransferase) domain 1"/>
    <property type="match status" value="1"/>
</dbReference>
<name>A0A1Y1V7G1_9FUNG</name>
<keyword evidence="6" id="KW-0808">Transferase</keyword>
<dbReference type="GO" id="GO:0005737">
    <property type="term" value="C:cytoplasm"/>
    <property type="evidence" value="ECO:0007669"/>
    <property type="project" value="TreeGrafter"/>
</dbReference>
<dbReference type="CDD" id="cd14003">
    <property type="entry name" value="STKc_AMPK-like"/>
    <property type="match status" value="1"/>
</dbReference>
<sequence length="351" mass="40307">MPNPISNLEIKINNNNLNKKISLQNEFKIFEHTVETQNFLRSANEGQSGSQIPTVEEYIKSPVTMTLSNTLQKMTEKNVIFDKLPIKMNNNVSPTESPYLNPSSFLLKYGYEIVKKIGEGSFSKVYSAIHVLSGRTVAIKCLDKKKIIQNYALTERVFREITLLKSINHKNICQLLQLIDSPQYIHMVLEYESGGELYDEIVKNTRLPPEECQIYFKQLISAIEYCHNLGIVHRDLKPENILLDKHKKNVKIIDFGFSNLIKDNSYKLGTFCGSVAYAAPEVLSSRKYDGKKADIWSLGIILYVMLVGQVPFKSRHVKILYESIVNKEYKIPDYVPNGNNYKRVYSIILMH</sequence>
<keyword evidence="2 3" id="KW-0067">ATP-binding</keyword>
<keyword evidence="7" id="KW-1185">Reference proteome</keyword>
<dbReference type="InterPro" id="IPR011009">
    <property type="entry name" value="Kinase-like_dom_sf"/>
</dbReference>
<dbReference type="InterPro" id="IPR017441">
    <property type="entry name" value="Protein_kinase_ATP_BS"/>
</dbReference>
<feature type="domain" description="Protein kinase" evidence="5">
    <location>
        <begin position="111"/>
        <end position="351"/>
    </location>
</feature>
<evidence type="ECO:0000256" key="2">
    <source>
        <dbReference type="ARBA" id="ARBA00022840"/>
    </source>
</evidence>
<evidence type="ECO:0000313" key="6">
    <source>
        <dbReference type="EMBL" id="ORX49225.1"/>
    </source>
</evidence>
<comment type="caution">
    <text evidence="6">The sequence shown here is derived from an EMBL/GenBank/DDBJ whole genome shotgun (WGS) entry which is preliminary data.</text>
</comment>
<keyword evidence="1 3" id="KW-0547">Nucleotide-binding</keyword>
<proteinExistence type="inferred from homology"/>
<dbReference type="FunFam" id="1.10.510.10:FF:000571">
    <property type="entry name" value="Maternal embryonic leucine zipper kinase"/>
    <property type="match status" value="1"/>
</dbReference>
<dbReference type="PANTHER" id="PTHR24346:SF30">
    <property type="entry name" value="MATERNAL EMBRYONIC LEUCINE ZIPPER KINASE"/>
    <property type="match status" value="1"/>
</dbReference>
<evidence type="ECO:0000256" key="4">
    <source>
        <dbReference type="RuleBase" id="RU000304"/>
    </source>
</evidence>
<dbReference type="GO" id="GO:0004674">
    <property type="term" value="F:protein serine/threonine kinase activity"/>
    <property type="evidence" value="ECO:0007669"/>
    <property type="project" value="UniProtKB-KW"/>
</dbReference>
<dbReference type="InterPro" id="IPR008271">
    <property type="entry name" value="Ser/Thr_kinase_AS"/>
</dbReference>
<gene>
    <name evidence="6" type="ORF">BCR36DRAFT_292086</name>
</gene>
<dbReference type="PROSITE" id="PS50011">
    <property type="entry name" value="PROTEIN_KINASE_DOM"/>
    <property type="match status" value="1"/>
</dbReference>
<dbReference type="FunFam" id="3.30.200.20:FF:000042">
    <property type="entry name" value="Aurora kinase A"/>
    <property type="match status" value="1"/>
</dbReference>
<keyword evidence="4" id="KW-0723">Serine/threonine-protein kinase</keyword>
<dbReference type="PROSITE" id="PS00107">
    <property type="entry name" value="PROTEIN_KINASE_ATP"/>
    <property type="match status" value="1"/>
</dbReference>
<feature type="binding site" evidence="3">
    <location>
        <position position="140"/>
    </location>
    <ligand>
        <name>ATP</name>
        <dbReference type="ChEBI" id="CHEBI:30616"/>
    </ligand>
</feature>
<organism evidence="6 7">
    <name type="scientific">Piromyces finnis</name>
    <dbReference type="NCBI Taxonomy" id="1754191"/>
    <lineage>
        <taxon>Eukaryota</taxon>
        <taxon>Fungi</taxon>
        <taxon>Fungi incertae sedis</taxon>
        <taxon>Chytridiomycota</taxon>
        <taxon>Chytridiomycota incertae sedis</taxon>
        <taxon>Neocallimastigomycetes</taxon>
        <taxon>Neocallimastigales</taxon>
        <taxon>Neocallimastigaceae</taxon>
        <taxon>Piromyces</taxon>
    </lineage>
</organism>
<dbReference type="PROSITE" id="PS00108">
    <property type="entry name" value="PROTEIN_KINASE_ST"/>
    <property type="match status" value="1"/>
</dbReference>
<dbReference type="OrthoDB" id="193931at2759"/>
<reference evidence="6 7" key="1">
    <citation type="submission" date="2016-08" db="EMBL/GenBank/DDBJ databases">
        <title>Genomes of anaerobic fungi encode conserved fungal cellulosomes for biomass hydrolysis.</title>
        <authorList>
            <consortium name="DOE Joint Genome Institute"/>
            <person name="Haitjema C.H."/>
            <person name="Gilmore S.P."/>
            <person name="Henske J.K."/>
            <person name="Solomon K.V."/>
            <person name="De Groot R."/>
            <person name="Kuo A."/>
            <person name="Mondo S.J."/>
            <person name="Salamov A.A."/>
            <person name="Labutti K."/>
            <person name="Zhao Z."/>
            <person name="Chiniquy J."/>
            <person name="Barry K."/>
            <person name="Brewer H.M."/>
            <person name="Purvine S.O."/>
            <person name="Wright A.T."/>
            <person name="Boxma B."/>
            <person name="Van Alen T."/>
            <person name="Hackstein J.H."/>
            <person name="Baker S.E."/>
            <person name="Grigoriev I.V."/>
            <person name="O'Malley M.A."/>
        </authorList>
    </citation>
    <scope>NUCLEOTIDE SEQUENCE [LARGE SCALE GENOMIC DNA]</scope>
    <source>
        <strain evidence="7">finn</strain>
    </source>
</reference>
<comment type="similarity">
    <text evidence="4">Belongs to the protein kinase superfamily.</text>
</comment>
<evidence type="ECO:0000313" key="7">
    <source>
        <dbReference type="Proteomes" id="UP000193719"/>
    </source>
</evidence>
<dbReference type="GO" id="GO:0005524">
    <property type="term" value="F:ATP binding"/>
    <property type="evidence" value="ECO:0007669"/>
    <property type="project" value="UniProtKB-UniRule"/>
</dbReference>
<reference evidence="6 7" key="2">
    <citation type="submission" date="2016-08" db="EMBL/GenBank/DDBJ databases">
        <title>Pervasive Adenine N6-methylation of Active Genes in Fungi.</title>
        <authorList>
            <consortium name="DOE Joint Genome Institute"/>
            <person name="Mondo S.J."/>
            <person name="Dannebaum R.O."/>
            <person name="Kuo R.C."/>
            <person name="Labutti K."/>
            <person name="Haridas S."/>
            <person name="Kuo A."/>
            <person name="Salamov A."/>
            <person name="Ahrendt S.R."/>
            <person name="Lipzen A."/>
            <person name="Sullivan W."/>
            <person name="Andreopoulos W.B."/>
            <person name="Clum A."/>
            <person name="Lindquist E."/>
            <person name="Daum C."/>
            <person name="Ramamoorthy G.K."/>
            <person name="Gryganskyi A."/>
            <person name="Culley D."/>
            <person name="Magnuson J.K."/>
            <person name="James T.Y."/>
            <person name="O'Malley M.A."/>
            <person name="Stajich J.E."/>
            <person name="Spatafora J.W."/>
            <person name="Visel A."/>
            <person name="Grigoriev I.V."/>
        </authorList>
    </citation>
    <scope>NUCLEOTIDE SEQUENCE [LARGE SCALE GENOMIC DNA]</scope>
    <source>
        <strain evidence="7">finn</strain>
    </source>
</reference>
<dbReference type="PANTHER" id="PTHR24346">
    <property type="entry name" value="MAP/MICROTUBULE AFFINITY-REGULATING KINASE"/>
    <property type="match status" value="1"/>
</dbReference>
<protein>
    <submittedName>
        <fullName evidence="6">Pkinase-domain-containing protein</fullName>
    </submittedName>
</protein>